<organism evidence="1 2">
    <name type="scientific">Mesorhizobium robiniae</name>
    <dbReference type="NCBI Taxonomy" id="559315"/>
    <lineage>
        <taxon>Bacteria</taxon>
        <taxon>Pseudomonadati</taxon>
        <taxon>Pseudomonadota</taxon>
        <taxon>Alphaproteobacteria</taxon>
        <taxon>Hyphomicrobiales</taxon>
        <taxon>Phyllobacteriaceae</taxon>
        <taxon>Mesorhizobium</taxon>
    </lineage>
</organism>
<comment type="caution">
    <text evidence="1">The sequence shown here is derived from an EMBL/GenBank/DDBJ whole genome shotgun (WGS) entry which is preliminary data.</text>
</comment>
<dbReference type="EMBL" id="JBEPMC010000015">
    <property type="protein sequence ID" value="MET3583064.1"/>
    <property type="molecule type" value="Genomic_DNA"/>
</dbReference>
<accession>A0ABV2GXP7</accession>
<evidence type="ECO:0000313" key="2">
    <source>
        <dbReference type="Proteomes" id="UP001549204"/>
    </source>
</evidence>
<reference evidence="1 2" key="1">
    <citation type="submission" date="2024-06" db="EMBL/GenBank/DDBJ databases">
        <title>Genomic Encyclopedia of Type Strains, Phase IV (KMG-IV): sequencing the most valuable type-strain genomes for metagenomic binning, comparative biology and taxonomic classification.</title>
        <authorList>
            <person name="Goeker M."/>
        </authorList>
    </citation>
    <scope>NUCLEOTIDE SEQUENCE [LARGE SCALE GENOMIC DNA]</scope>
    <source>
        <strain evidence="1 2">DSM 100022</strain>
    </source>
</reference>
<sequence length="26" mass="2705">MFRREEQFVGGAAGDQLAPGLLGVVS</sequence>
<evidence type="ECO:0000313" key="1">
    <source>
        <dbReference type="EMBL" id="MET3583064.1"/>
    </source>
</evidence>
<name>A0ABV2GXP7_9HYPH</name>
<gene>
    <name evidence="1" type="ORF">ABID19_006126</name>
</gene>
<proteinExistence type="predicted"/>
<protein>
    <submittedName>
        <fullName evidence="1">Uncharacterized protein</fullName>
    </submittedName>
</protein>
<keyword evidence="2" id="KW-1185">Reference proteome</keyword>
<dbReference type="Proteomes" id="UP001549204">
    <property type="component" value="Unassembled WGS sequence"/>
</dbReference>